<dbReference type="AlphaFoldDB" id="A0A9P6FIT4"/>
<dbReference type="PANTHER" id="PTHR47540">
    <property type="entry name" value="THIAMINE REPRESSIBLE GENES REGULATORY PROTEIN THI5"/>
    <property type="match status" value="1"/>
</dbReference>
<evidence type="ECO:0000256" key="2">
    <source>
        <dbReference type="ARBA" id="ARBA00023015"/>
    </source>
</evidence>
<gene>
    <name evidence="8" type="ORF">BGW38_009171</name>
</gene>
<keyword evidence="5" id="KW-0539">Nucleus</keyword>
<feature type="compositionally biased region" description="Low complexity" evidence="6">
    <location>
        <begin position="131"/>
        <end position="142"/>
    </location>
</feature>
<keyword evidence="9" id="KW-1185">Reference proteome</keyword>
<dbReference type="EMBL" id="JAABOA010006626">
    <property type="protein sequence ID" value="KAF9556940.1"/>
    <property type="molecule type" value="Genomic_DNA"/>
</dbReference>
<evidence type="ECO:0000256" key="3">
    <source>
        <dbReference type="ARBA" id="ARBA00023125"/>
    </source>
</evidence>
<evidence type="ECO:0000256" key="4">
    <source>
        <dbReference type="ARBA" id="ARBA00023163"/>
    </source>
</evidence>
<keyword evidence="4" id="KW-0804">Transcription</keyword>
<evidence type="ECO:0000256" key="5">
    <source>
        <dbReference type="ARBA" id="ARBA00023242"/>
    </source>
</evidence>
<accession>A0A9P6FIT4</accession>
<dbReference type="GO" id="GO:0000981">
    <property type="term" value="F:DNA-binding transcription factor activity, RNA polymerase II-specific"/>
    <property type="evidence" value="ECO:0007669"/>
    <property type="project" value="InterPro"/>
</dbReference>
<keyword evidence="3" id="KW-0238">DNA-binding</keyword>
<dbReference type="GO" id="GO:0043565">
    <property type="term" value="F:sequence-specific DNA binding"/>
    <property type="evidence" value="ECO:0007669"/>
    <property type="project" value="TreeGrafter"/>
</dbReference>
<dbReference type="SMART" id="SM00066">
    <property type="entry name" value="GAL4"/>
    <property type="match status" value="1"/>
</dbReference>
<feature type="compositionally biased region" description="Low complexity" evidence="6">
    <location>
        <begin position="91"/>
        <end position="105"/>
    </location>
</feature>
<feature type="non-terminal residue" evidence="8">
    <location>
        <position position="1"/>
    </location>
</feature>
<organism evidence="8 9">
    <name type="scientific">Lunasporangiospora selenospora</name>
    <dbReference type="NCBI Taxonomy" id="979761"/>
    <lineage>
        <taxon>Eukaryota</taxon>
        <taxon>Fungi</taxon>
        <taxon>Fungi incertae sedis</taxon>
        <taxon>Mucoromycota</taxon>
        <taxon>Mortierellomycotina</taxon>
        <taxon>Mortierellomycetes</taxon>
        <taxon>Mortierellales</taxon>
        <taxon>Mortierellaceae</taxon>
        <taxon>Lunasporangiospora</taxon>
    </lineage>
</organism>
<dbReference type="GO" id="GO:0045944">
    <property type="term" value="P:positive regulation of transcription by RNA polymerase II"/>
    <property type="evidence" value="ECO:0007669"/>
    <property type="project" value="TreeGrafter"/>
</dbReference>
<dbReference type="Gene3D" id="4.10.240.10">
    <property type="entry name" value="Zn(2)-C6 fungal-type DNA-binding domain"/>
    <property type="match status" value="1"/>
</dbReference>
<feature type="compositionally biased region" description="Polar residues" evidence="6">
    <location>
        <begin position="106"/>
        <end position="115"/>
    </location>
</feature>
<dbReference type="InterPro" id="IPR051711">
    <property type="entry name" value="Stress_Response_Reg"/>
</dbReference>
<feature type="non-terminal residue" evidence="8">
    <location>
        <position position="248"/>
    </location>
</feature>
<dbReference type="Pfam" id="PF00172">
    <property type="entry name" value="Zn_clus"/>
    <property type="match status" value="1"/>
</dbReference>
<feature type="compositionally biased region" description="Basic residues" evidence="6">
    <location>
        <begin position="156"/>
        <end position="181"/>
    </location>
</feature>
<evidence type="ECO:0000259" key="7">
    <source>
        <dbReference type="PROSITE" id="PS50048"/>
    </source>
</evidence>
<dbReference type="InterPro" id="IPR036864">
    <property type="entry name" value="Zn2-C6_fun-type_DNA-bd_sf"/>
</dbReference>
<keyword evidence="2" id="KW-0805">Transcription regulation</keyword>
<dbReference type="Proteomes" id="UP000780801">
    <property type="component" value="Unassembled WGS sequence"/>
</dbReference>
<dbReference type="SUPFAM" id="SSF57701">
    <property type="entry name" value="Zn2/Cys6 DNA-binding domain"/>
    <property type="match status" value="1"/>
</dbReference>
<reference evidence="8" key="1">
    <citation type="journal article" date="2020" name="Fungal Divers.">
        <title>Resolving the Mortierellaceae phylogeny through synthesis of multi-gene phylogenetics and phylogenomics.</title>
        <authorList>
            <person name="Vandepol N."/>
            <person name="Liber J."/>
            <person name="Desiro A."/>
            <person name="Na H."/>
            <person name="Kennedy M."/>
            <person name="Barry K."/>
            <person name="Grigoriev I.V."/>
            <person name="Miller A.N."/>
            <person name="O'Donnell K."/>
            <person name="Stajich J.E."/>
            <person name="Bonito G."/>
        </authorList>
    </citation>
    <scope>NUCLEOTIDE SEQUENCE</scope>
    <source>
        <strain evidence="8">KOD1015</strain>
    </source>
</reference>
<dbReference type="GO" id="GO:0008270">
    <property type="term" value="F:zinc ion binding"/>
    <property type="evidence" value="ECO:0007669"/>
    <property type="project" value="InterPro"/>
</dbReference>
<dbReference type="PROSITE" id="PS50048">
    <property type="entry name" value="ZN2_CY6_FUNGAL_2"/>
    <property type="match status" value="1"/>
</dbReference>
<evidence type="ECO:0000256" key="1">
    <source>
        <dbReference type="ARBA" id="ARBA00004123"/>
    </source>
</evidence>
<proteinExistence type="predicted"/>
<comment type="caution">
    <text evidence="8">The sequence shown here is derived from an EMBL/GenBank/DDBJ whole genome shotgun (WGS) entry which is preliminary data.</text>
</comment>
<protein>
    <recommendedName>
        <fullName evidence="7">Zn(2)-C6 fungal-type domain-containing protein</fullName>
    </recommendedName>
</protein>
<name>A0A9P6FIT4_9FUNG</name>
<dbReference type="CDD" id="cd00067">
    <property type="entry name" value="GAL4"/>
    <property type="match status" value="1"/>
</dbReference>
<evidence type="ECO:0000313" key="8">
    <source>
        <dbReference type="EMBL" id="KAF9556940.1"/>
    </source>
</evidence>
<comment type="subcellular location">
    <subcellularLocation>
        <location evidence="1">Nucleus</location>
    </subcellularLocation>
</comment>
<dbReference type="OrthoDB" id="3362851at2759"/>
<sequence>PATPTMPQVSFVNLYSEDPWRKRQRVRIQQACSECRRQKIKCDGQKPCKSCKKSDRNCVYNASGAHASGSSSPSTHSPSSLAQPGPHPAGPSNAAASATVPANANKGSAPNSGDQLTADPVSALVMTLTDQSQQQQQQQQQHTPPPTHPHSPHPYSKPHHQHAVGHGALNRHHHHIQHNHHGKESSNPLVKQEPSDLAKPSPLRKDSRHKLESDIMAKVQVKDIGKYGVPLDEWQKLDDSSSSSARKP</sequence>
<evidence type="ECO:0000256" key="6">
    <source>
        <dbReference type="SAM" id="MobiDB-lite"/>
    </source>
</evidence>
<feature type="region of interest" description="Disordered" evidence="6">
    <location>
        <begin position="61"/>
        <end position="248"/>
    </location>
</feature>
<feature type="compositionally biased region" description="Low complexity" evidence="6">
    <location>
        <begin position="63"/>
        <end position="80"/>
    </location>
</feature>
<dbReference type="PROSITE" id="PS00463">
    <property type="entry name" value="ZN2_CY6_FUNGAL_1"/>
    <property type="match status" value="1"/>
</dbReference>
<evidence type="ECO:0000313" key="9">
    <source>
        <dbReference type="Proteomes" id="UP000780801"/>
    </source>
</evidence>
<dbReference type="InterPro" id="IPR001138">
    <property type="entry name" value="Zn2Cys6_DnaBD"/>
</dbReference>
<feature type="domain" description="Zn(2)-C6 fungal-type" evidence="7">
    <location>
        <begin position="31"/>
        <end position="60"/>
    </location>
</feature>
<feature type="compositionally biased region" description="Basic and acidic residues" evidence="6">
    <location>
        <begin position="203"/>
        <end position="225"/>
    </location>
</feature>
<dbReference type="GO" id="GO:0005634">
    <property type="term" value="C:nucleus"/>
    <property type="evidence" value="ECO:0007669"/>
    <property type="project" value="UniProtKB-SubCell"/>
</dbReference>
<dbReference type="PANTHER" id="PTHR47540:SF2">
    <property type="entry name" value="ZN(II)2CYS6 TRANSCRIPTION FACTOR (EUROFUNG)"/>
    <property type="match status" value="1"/>
</dbReference>